<dbReference type="InterPro" id="IPR050183">
    <property type="entry name" value="DsbB"/>
</dbReference>
<dbReference type="PIRSF" id="PIRSF033913">
    <property type="entry name" value="S-S_format_DsbB"/>
    <property type="match status" value="1"/>
</dbReference>
<protein>
    <submittedName>
        <fullName evidence="7">Disulfide bond formation protein B</fullName>
    </submittedName>
</protein>
<keyword evidence="5 6" id="KW-0472">Membrane</keyword>
<dbReference type="GO" id="GO:0006457">
    <property type="term" value="P:protein folding"/>
    <property type="evidence" value="ECO:0007669"/>
    <property type="project" value="InterPro"/>
</dbReference>
<keyword evidence="8" id="KW-1185">Reference proteome</keyword>
<sequence length="155" mass="16196">MSRFLIAVAILGSIALLGGALAFQYLGGLAPCQMCIWQRWPHAIAIVLGLIAFVPAARKPATRLAGLVVLIGAGIAVFHAGVEWNWWEGLTACTTTGDTLGGLTAEDLLSTDGPLGVVRCDEAAWVFLGLSMAGWNAIFSLLLSGVWIAASNSDD</sequence>
<feature type="transmembrane region" description="Helical" evidence="6">
    <location>
        <begin position="64"/>
        <end position="82"/>
    </location>
</feature>
<reference evidence="7 8" key="1">
    <citation type="submission" date="2020-03" db="EMBL/GenBank/DDBJ databases">
        <title>Complete genome sequence of Monaibacterium sp. ALG8 with diverse plasmids.</title>
        <authorList>
            <person name="Sun C."/>
        </authorList>
    </citation>
    <scope>NUCLEOTIDE SEQUENCE [LARGE SCALE GENOMIC DNA]</scope>
    <source>
        <strain evidence="7 8">ALG8</strain>
    </source>
</reference>
<evidence type="ECO:0000313" key="8">
    <source>
        <dbReference type="Proteomes" id="UP000500791"/>
    </source>
</evidence>
<name>A0A6G7VLE3_9RHOB</name>
<dbReference type="GO" id="GO:0005886">
    <property type="term" value="C:plasma membrane"/>
    <property type="evidence" value="ECO:0007669"/>
    <property type="project" value="UniProtKB-SubCell"/>
</dbReference>
<evidence type="ECO:0000256" key="4">
    <source>
        <dbReference type="ARBA" id="ARBA00022989"/>
    </source>
</evidence>
<evidence type="ECO:0000313" key="7">
    <source>
        <dbReference type="EMBL" id="QIK40841.1"/>
    </source>
</evidence>
<keyword evidence="2" id="KW-1003">Cell membrane</keyword>
<organism evidence="7 8">
    <name type="scientific">Pontivivens nitratireducens</name>
    <dbReference type="NCBI Taxonomy" id="2758038"/>
    <lineage>
        <taxon>Bacteria</taxon>
        <taxon>Pseudomonadati</taxon>
        <taxon>Pseudomonadota</taxon>
        <taxon>Alphaproteobacteria</taxon>
        <taxon>Rhodobacterales</taxon>
        <taxon>Paracoccaceae</taxon>
        <taxon>Pontivivens</taxon>
    </lineage>
</organism>
<dbReference type="InterPro" id="IPR023380">
    <property type="entry name" value="DsbB-like_sf"/>
</dbReference>
<comment type="subcellular location">
    <subcellularLocation>
        <location evidence="1">Cell membrane</location>
        <topology evidence="1">Multi-pass membrane protein</topology>
    </subcellularLocation>
</comment>
<dbReference type="GO" id="GO:0015035">
    <property type="term" value="F:protein-disulfide reductase activity"/>
    <property type="evidence" value="ECO:0007669"/>
    <property type="project" value="InterPro"/>
</dbReference>
<dbReference type="PANTHER" id="PTHR36570">
    <property type="entry name" value="DISULFIDE BOND FORMATION PROTEIN B"/>
    <property type="match status" value="1"/>
</dbReference>
<dbReference type="InterPro" id="IPR024199">
    <property type="entry name" value="Uncharacterised_DsbB"/>
</dbReference>
<proteinExistence type="predicted"/>
<dbReference type="KEGG" id="mon:G8E03_08740"/>
<dbReference type="InterPro" id="IPR003752">
    <property type="entry name" value="DiS_bond_form_DsbB/BdbC"/>
</dbReference>
<evidence type="ECO:0000256" key="6">
    <source>
        <dbReference type="SAM" id="Phobius"/>
    </source>
</evidence>
<dbReference type="AlphaFoldDB" id="A0A6G7VLE3"/>
<evidence type="ECO:0000256" key="1">
    <source>
        <dbReference type="ARBA" id="ARBA00004651"/>
    </source>
</evidence>
<accession>A0A6G7VLE3</accession>
<evidence type="ECO:0000256" key="2">
    <source>
        <dbReference type="ARBA" id="ARBA00022475"/>
    </source>
</evidence>
<keyword evidence="3 6" id="KW-0812">Transmembrane</keyword>
<dbReference type="PANTHER" id="PTHR36570:SF3">
    <property type="entry name" value="DISULFIDE BOND FORMATION PROTEIN B"/>
    <property type="match status" value="1"/>
</dbReference>
<dbReference type="Pfam" id="PF02600">
    <property type="entry name" value="DsbB"/>
    <property type="match status" value="1"/>
</dbReference>
<evidence type="ECO:0000256" key="3">
    <source>
        <dbReference type="ARBA" id="ARBA00022692"/>
    </source>
</evidence>
<keyword evidence="4 6" id="KW-1133">Transmembrane helix</keyword>
<feature type="transmembrane region" description="Helical" evidence="6">
    <location>
        <begin position="38"/>
        <end position="57"/>
    </location>
</feature>
<evidence type="ECO:0000256" key="5">
    <source>
        <dbReference type="ARBA" id="ARBA00023136"/>
    </source>
</evidence>
<dbReference type="EMBL" id="CP049811">
    <property type="protein sequence ID" value="QIK40841.1"/>
    <property type="molecule type" value="Genomic_DNA"/>
</dbReference>
<dbReference type="Gene3D" id="1.20.1550.10">
    <property type="entry name" value="DsbB-like"/>
    <property type="match status" value="1"/>
</dbReference>
<feature type="transmembrane region" description="Helical" evidence="6">
    <location>
        <begin position="124"/>
        <end position="150"/>
    </location>
</feature>
<dbReference type="SUPFAM" id="SSF158442">
    <property type="entry name" value="DsbB-like"/>
    <property type="match status" value="1"/>
</dbReference>
<dbReference type="RefSeq" id="WP_166190736.1">
    <property type="nucleotide sequence ID" value="NZ_CP049811.1"/>
</dbReference>
<dbReference type="Proteomes" id="UP000500791">
    <property type="component" value="Chromosome"/>
</dbReference>
<gene>
    <name evidence="7" type="ORF">G8E03_08740</name>
</gene>